<comment type="activity regulation">
    <text evidence="10">Na(+) is not transported, but it plays an essential structural role and its presence is essential for fluoride channel function.</text>
</comment>
<feature type="transmembrane region" description="Helical" evidence="10">
    <location>
        <begin position="211"/>
        <end position="236"/>
    </location>
</feature>
<keyword evidence="5 10" id="KW-0472">Membrane</keyword>
<keyword evidence="10" id="KW-0479">Metal-binding</keyword>
<keyword evidence="10" id="KW-0406">Ion transport</keyword>
<proteinExistence type="inferred from homology"/>
<feature type="transmembrane region" description="Helical" evidence="10">
    <location>
        <begin position="182"/>
        <end position="199"/>
    </location>
</feature>
<comment type="similarity">
    <text evidence="7 10">Belongs to the fluoride channel Fluc/FEX (TC 1.A.43) family.</text>
</comment>
<comment type="caution">
    <text evidence="12">The sequence shown here is derived from an EMBL/GenBank/DDBJ whole genome shotgun (WGS) entry which is preliminary data.</text>
</comment>
<name>A0A2M9HBH1_9BIFI</name>
<dbReference type="Pfam" id="PF02537">
    <property type="entry name" value="CRCB"/>
    <property type="match status" value="1"/>
</dbReference>
<feature type="compositionally biased region" description="Low complexity" evidence="11">
    <location>
        <begin position="258"/>
        <end position="273"/>
    </location>
</feature>
<feature type="region of interest" description="Disordered" evidence="11">
    <location>
        <begin position="245"/>
        <end position="274"/>
    </location>
</feature>
<feature type="region of interest" description="Disordered" evidence="11">
    <location>
        <begin position="48"/>
        <end position="67"/>
    </location>
</feature>
<comment type="catalytic activity">
    <reaction evidence="8">
        <text>fluoride(in) = fluoride(out)</text>
        <dbReference type="Rhea" id="RHEA:76159"/>
        <dbReference type="ChEBI" id="CHEBI:17051"/>
    </reaction>
    <physiologicalReaction direction="left-to-right" evidence="8">
        <dbReference type="Rhea" id="RHEA:76160"/>
    </physiologicalReaction>
</comment>
<comment type="subcellular location">
    <subcellularLocation>
        <location evidence="1 10">Cell membrane</location>
        <topology evidence="1 10">Multi-pass membrane protein</topology>
    </subcellularLocation>
</comment>
<dbReference type="GO" id="GO:0062054">
    <property type="term" value="F:fluoride channel activity"/>
    <property type="evidence" value="ECO:0007669"/>
    <property type="project" value="UniProtKB-UniRule"/>
</dbReference>
<evidence type="ECO:0000256" key="11">
    <source>
        <dbReference type="SAM" id="MobiDB-lite"/>
    </source>
</evidence>
<feature type="transmembrane region" description="Helical" evidence="10">
    <location>
        <begin position="137"/>
        <end position="161"/>
    </location>
</feature>
<keyword evidence="2 10" id="KW-1003">Cell membrane</keyword>
<sequence length="332" mass="33629">MQNFHATGAYVCNRMDADVCDTRGAWGAGIVDGRISADCAYSLAALPDSPSTREKEGQGMAEAESSQPGVAANVAAPSVAARGGANAPEQRPALADSTLYLVVFLGGCLGTGMRYGLSLTNAATVGTGADANAVGAGGVWSAIHLGTFTANIVACFIYAALSAYLSQATWIRKRSRDVISRGFGMGMCGGLSTMSTLAFEQFGDLARGNVFGVLIYVVLSFGVGLMAAYLGVRLALGIAGHKAKRADVDSGDDDSDSGSDASPAVASSAVDTSGLPPTIAAKMAEAAASGGAASSASGTMPVDKERSVSANADNPRTLWTDDDASSDKEARR</sequence>
<dbReference type="PANTHER" id="PTHR28259:SF1">
    <property type="entry name" value="FLUORIDE EXPORT PROTEIN 1-RELATED"/>
    <property type="match status" value="1"/>
</dbReference>
<comment type="function">
    <text evidence="9 10">Fluoride-specific ion channel. Important for reducing fluoride concentration in the cell, thus reducing its toxicity.</text>
</comment>
<feature type="binding site" evidence="10">
    <location>
        <position position="189"/>
    </location>
    <ligand>
        <name>Na(+)</name>
        <dbReference type="ChEBI" id="CHEBI:29101"/>
        <note>structural</note>
    </ligand>
</feature>
<dbReference type="InterPro" id="IPR003691">
    <property type="entry name" value="FluC"/>
</dbReference>
<reference evidence="12 13" key="1">
    <citation type="submission" date="2017-10" db="EMBL/GenBank/DDBJ databases">
        <title>Draft genome sequences of strains TRE 1, TRE 9, TRE H and TRI 7, isolated from tamarins, belonging to four potential novel Bifidobacterium species.</title>
        <authorList>
            <person name="Mattarelli P."/>
            <person name="Modesto M."/>
            <person name="Puglisi E."/>
            <person name="Morelli L."/>
            <person name="Spezio C."/>
            <person name="Bonetti A."/>
            <person name="Sandri C."/>
        </authorList>
    </citation>
    <scope>NUCLEOTIDE SEQUENCE [LARGE SCALE GENOMIC DNA]</scope>
    <source>
        <strain evidence="13">TRE1</strain>
    </source>
</reference>
<evidence type="ECO:0000256" key="3">
    <source>
        <dbReference type="ARBA" id="ARBA00022692"/>
    </source>
</evidence>
<evidence type="ECO:0000256" key="1">
    <source>
        <dbReference type="ARBA" id="ARBA00004651"/>
    </source>
</evidence>
<evidence type="ECO:0000256" key="10">
    <source>
        <dbReference type="HAMAP-Rule" id="MF_00454"/>
    </source>
</evidence>
<keyword evidence="10" id="KW-0915">Sodium</keyword>
<feature type="binding site" evidence="10">
    <location>
        <position position="192"/>
    </location>
    <ligand>
        <name>Na(+)</name>
        <dbReference type="ChEBI" id="CHEBI:29101"/>
        <note>structural</note>
    </ligand>
</feature>
<protein>
    <recommendedName>
        <fullName evidence="10">Fluoride-specific ion channel FluC</fullName>
    </recommendedName>
</protein>
<evidence type="ECO:0000256" key="8">
    <source>
        <dbReference type="ARBA" id="ARBA00035585"/>
    </source>
</evidence>
<gene>
    <name evidence="10" type="primary">fluC</name>
    <name evidence="10" type="synonym">crcB</name>
    <name evidence="12" type="ORF">CS006_03260</name>
</gene>
<evidence type="ECO:0000256" key="5">
    <source>
        <dbReference type="ARBA" id="ARBA00023136"/>
    </source>
</evidence>
<keyword evidence="6 10" id="KW-0407">Ion channel</keyword>
<feature type="region of interest" description="Disordered" evidence="11">
    <location>
        <begin position="290"/>
        <end position="332"/>
    </location>
</feature>
<keyword evidence="13" id="KW-1185">Reference proteome</keyword>
<evidence type="ECO:0000256" key="7">
    <source>
        <dbReference type="ARBA" id="ARBA00035120"/>
    </source>
</evidence>
<keyword evidence="4 10" id="KW-1133">Transmembrane helix</keyword>
<dbReference type="GO" id="GO:0046872">
    <property type="term" value="F:metal ion binding"/>
    <property type="evidence" value="ECO:0007669"/>
    <property type="project" value="UniProtKB-KW"/>
</dbReference>
<evidence type="ECO:0000256" key="4">
    <source>
        <dbReference type="ARBA" id="ARBA00022989"/>
    </source>
</evidence>
<accession>A0A2M9HBH1</accession>
<keyword evidence="3 10" id="KW-0812">Transmembrane</keyword>
<dbReference type="GO" id="GO:0005886">
    <property type="term" value="C:plasma membrane"/>
    <property type="evidence" value="ECO:0007669"/>
    <property type="project" value="UniProtKB-SubCell"/>
</dbReference>
<evidence type="ECO:0000256" key="6">
    <source>
        <dbReference type="ARBA" id="ARBA00023303"/>
    </source>
</evidence>
<dbReference type="GO" id="GO:0140114">
    <property type="term" value="P:cellular detoxification of fluoride"/>
    <property type="evidence" value="ECO:0007669"/>
    <property type="project" value="UniProtKB-UniRule"/>
</dbReference>
<organism evidence="12 13">
    <name type="scientific">Bifidobacterium primatium</name>
    <dbReference type="NCBI Taxonomy" id="2045438"/>
    <lineage>
        <taxon>Bacteria</taxon>
        <taxon>Bacillati</taxon>
        <taxon>Actinomycetota</taxon>
        <taxon>Actinomycetes</taxon>
        <taxon>Bifidobacteriales</taxon>
        <taxon>Bifidobacteriaceae</taxon>
        <taxon>Bifidobacterium</taxon>
    </lineage>
</organism>
<keyword evidence="10" id="KW-0813">Transport</keyword>
<feature type="transmembrane region" description="Helical" evidence="10">
    <location>
        <begin position="99"/>
        <end position="117"/>
    </location>
</feature>
<dbReference type="Proteomes" id="UP000229095">
    <property type="component" value="Unassembled WGS sequence"/>
</dbReference>
<dbReference type="EMBL" id="PEBI01000001">
    <property type="protein sequence ID" value="PJM74163.1"/>
    <property type="molecule type" value="Genomic_DNA"/>
</dbReference>
<evidence type="ECO:0000256" key="9">
    <source>
        <dbReference type="ARBA" id="ARBA00049940"/>
    </source>
</evidence>
<evidence type="ECO:0000256" key="2">
    <source>
        <dbReference type="ARBA" id="ARBA00022475"/>
    </source>
</evidence>
<dbReference type="HAMAP" id="MF_00454">
    <property type="entry name" value="FluC"/>
    <property type="match status" value="1"/>
</dbReference>
<dbReference type="PANTHER" id="PTHR28259">
    <property type="entry name" value="FLUORIDE EXPORT PROTEIN 1-RELATED"/>
    <property type="match status" value="1"/>
</dbReference>
<evidence type="ECO:0000313" key="12">
    <source>
        <dbReference type="EMBL" id="PJM74163.1"/>
    </source>
</evidence>
<evidence type="ECO:0000313" key="13">
    <source>
        <dbReference type="Proteomes" id="UP000229095"/>
    </source>
</evidence>
<dbReference type="AlphaFoldDB" id="A0A2M9HBH1"/>